<name>A0ABN1EML4_9PROT</name>
<reference evidence="4 5" key="1">
    <citation type="journal article" date="2019" name="Int. J. Syst. Evol. Microbiol.">
        <title>The Global Catalogue of Microorganisms (GCM) 10K type strain sequencing project: providing services to taxonomists for standard genome sequencing and annotation.</title>
        <authorList>
            <consortium name="The Broad Institute Genomics Platform"/>
            <consortium name="The Broad Institute Genome Sequencing Center for Infectious Disease"/>
            <person name="Wu L."/>
            <person name="Ma J."/>
        </authorList>
    </citation>
    <scope>NUCLEOTIDE SEQUENCE [LARGE SCALE GENOMIC DNA]</scope>
    <source>
        <strain evidence="4 5">JCM 15089</strain>
    </source>
</reference>
<dbReference type="Gene3D" id="2.160.20.160">
    <property type="match status" value="1"/>
</dbReference>
<feature type="domain" description="SbsA Ig-like" evidence="3">
    <location>
        <begin position="223"/>
        <end position="332"/>
    </location>
</feature>
<dbReference type="Gene3D" id="2.150.10.10">
    <property type="entry name" value="Serralysin-like metalloprotease, C-terminal"/>
    <property type="match status" value="1"/>
</dbReference>
<dbReference type="InterPro" id="IPR011049">
    <property type="entry name" value="Serralysin-like_metalloprot_C"/>
</dbReference>
<evidence type="ECO:0000256" key="2">
    <source>
        <dbReference type="SAM" id="MobiDB-lite"/>
    </source>
</evidence>
<dbReference type="InterPro" id="IPR032812">
    <property type="entry name" value="SbsA_Ig"/>
</dbReference>
<dbReference type="Pfam" id="PF00353">
    <property type="entry name" value="HemolysinCabind"/>
    <property type="match status" value="3"/>
</dbReference>
<accession>A0ABN1EML4</accession>
<evidence type="ECO:0000256" key="1">
    <source>
        <dbReference type="ARBA" id="ARBA00022729"/>
    </source>
</evidence>
<dbReference type="PRINTS" id="PR00313">
    <property type="entry name" value="CABNDNGRPT"/>
</dbReference>
<dbReference type="SUPFAM" id="SSF51120">
    <property type="entry name" value="beta-Roll"/>
    <property type="match status" value="1"/>
</dbReference>
<feature type="region of interest" description="Disordered" evidence="2">
    <location>
        <begin position="99"/>
        <end position="119"/>
    </location>
</feature>
<evidence type="ECO:0000313" key="4">
    <source>
        <dbReference type="EMBL" id="GAA0569767.1"/>
    </source>
</evidence>
<evidence type="ECO:0000259" key="3">
    <source>
        <dbReference type="Pfam" id="PF13205"/>
    </source>
</evidence>
<feature type="domain" description="SbsA Ig-like" evidence="3">
    <location>
        <begin position="107"/>
        <end position="218"/>
    </location>
</feature>
<dbReference type="Pfam" id="PF13205">
    <property type="entry name" value="Big_5"/>
    <property type="match status" value="3"/>
</dbReference>
<organism evidence="4 5">
    <name type="scientific">Rhizomicrobium electricum</name>
    <dbReference type="NCBI Taxonomy" id="480070"/>
    <lineage>
        <taxon>Bacteria</taxon>
        <taxon>Pseudomonadati</taxon>
        <taxon>Pseudomonadota</taxon>
        <taxon>Alphaproteobacteria</taxon>
        <taxon>Micropepsales</taxon>
        <taxon>Micropepsaceae</taxon>
        <taxon>Rhizomicrobium</taxon>
    </lineage>
</organism>
<comment type="caution">
    <text evidence="4">The sequence shown here is derived from an EMBL/GenBank/DDBJ whole genome shotgun (WGS) entry which is preliminary data.</text>
</comment>
<feature type="domain" description="SbsA Ig-like" evidence="3">
    <location>
        <begin position="2"/>
        <end position="96"/>
    </location>
</feature>
<keyword evidence="5" id="KW-1185">Reference proteome</keyword>
<dbReference type="Gene3D" id="2.60.120.380">
    <property type="match status" value="1"/>
</dbReference>
<dbReference type="InterPro" id="IPR001343">
    <property type="entry name" value="Hemolysn_Ca-bd"/>
</dbReference>
<dbReference type="Proteomes" id="UP001499951">
    <property type="component" value="Unassembled WGS sequence"/>
</dbReference>
<keyword evidence="1" id="KW-0732">Signal</keyword>
<evidence type="ECO:0000313" key="5">
    <source>
        <dbReference type="Proteomes" id="UP001499951"/>
    </source>
</evidence>
<dbReference type="EMBL" id="BAAADD010000004">
    <property type="protein sequence ID" value="GAA0569767.1"/>
    <property type="molecule type" value="Genomic_DNA"/>
</dbReference>
<proteinExistence type="predicted"/>
<sequence>MSPWNHVANVSVNADIVLTYDENVVARYGNITLASLDGSFSETISITDKSKVTISGNTVTINPSATLGYFAMYKITVPAGIVKDTAGNASQYGFTTDFRTQWDPNEKTPPTLTASSPAAGEGNVDYLSNITLTFSEPIAAGVGSISIYKADGTLVTKLAANDLTQVQILYDNQVWINPNAVLAQGASYYVLIDANAFTDQAGNAYAGITSPSAFTFTTAAAPGPQFTDLVASNGASSTALTGTLRLDFDKTVVAGNGSIRIYKASDNSLVTTIAIADTTQVSIDGVMVTVDPTTNFDPLTAYYVVYDAGLVTDSSGTGCNAVTSTTAISFTTGPGAPTPITIAAGQTVSNVLTNADMFSAYRSETDSAHPSAEVKGFANHGKLSITSTFANASVLGFYLYGPTMWYDGAILNDGELTINTPNADYAAAITCGGFGPQITNTVNGKITVDAQTAKGIITYDPNRTVVNAGSITVNGVLGAYGVQLENYSASLTNSGSITVHSGTAYDPDDPWFSFRAIAATVYGYLDNSGSIECTADNYSRYSVGVLFNYSDRIATSGIVNSGTIKAGIAIWEATPNWSNTHVNTVKNTGTIEGAILLTYGSDGLINSGTITGEIDMGQGDNIVVNSGTINGIIYLDAGDDVYESDNGVVNGGVYGGSGTDVAIFSGKKSDYQITTDNTGKTIVTGAHGSTTLWYFETVKFDDSQVSLSHSNGDQNIQPLLVYDDMTVAADANYYLTSAGWNFIDSTIALRSHDLNGSQFHNLGTISASSGISHDIVAGVACDTSSIYTGGSIVNDGMINIDSNVASLSAGILTTGYLPATTNGANGVILVRGGEAVGIMSCDPRNAIRNDGTMTVTGNTFAAGIDVSNCDYKITNTGTITVHSGTGTPTALNTPLMAFGLTGAIGLYIHGSGDTIVNSGTIAVSADQGADQTIGITWNPLSFTPETITNSGTISAAIALYEVPSGNDASACKSLITNSGTITGNILLDVGTDVLRNTGTITGNIQLGVNTLINDWQTDVDTFDGRGGTFTGTLHAGLGADTIWAGAGNASYSGDAGDDFIAAGTGTEALDGGAGTDTLSFESATGGVTASLAVTAAQTVGGGLGTITAINFENLTGSAYNDVLTGNGGDNTLRGGLGINTLDGGAGTDTAAFAGRASDYQVVLNGNGSYTVTGAGLTDTLTNIERASFDGSGQTLSLADFQAQSFSKLQALEYIASYKDLIGAFGDDAAWGAKHYFNNGLAEGRKISFNALNYIASYGDLVVAFHDDQLAATEHYLKNGYYEGRKATFDPLAYVCSYNDLVISFRDDQTAAAEHYIKNGYWEGRRVTFDPLAYVCSYNDLVIAFGDNKTAAEEHYIKNGFWENRKVTFNALAYIASYTDLIAAFGDDAQAAEEHYIRNGFWEGRKVTFDPVAYLINNTDLGAAGFTATDATEHYLKNGYWEHRTANGAFGSEQTNHDLMIGDSATDTIGTTGDKDWFAVSVTAGQTYTFKLSGVDGGNGTLADPFLAICDAHGVQLTYANDSTNHDAVIRFTALSTGTCYLVASANDTGTGTYKLFATGGG</sequence>
<gene>
    <name evidence="4" type="ORF">GCM10008942_18120</name>
</gene>
<feature type="compositionally biased region" description="Polar residues" evidence="2">
    <location>
        <begin position="99"/>
        <end position="116"/>
    </location>
</feature>
<protein>
    <recommendedName>
        <fullName evidence="3">SbsA Ig-like domain-containing protein</fullName>
    </recommendedName>
</protein>